<protein>
    <submittedName>
        <fullName evidence="11">13494_t:CDS:1</fullName>
    </submittedName>
</protein>
<gene>
    <name evidence="11" type="ORF">ALEPTO_LOCUS6363</name>
</gene>
<dbReference type="Proteomes" id="UP000789508">
    <property type="component" value="Unassembled WGS sequence"/>
</dbReference>
<dbReference type="GO" id="GO:0005634">
    <property type="term" value="C:nucleus"/>
    <property type="evidence" value="ECO:0007669"/>
    <property type="project" value="UniProtKB-SubCell"/>
</dbReference>
<comment type="caution">
    <text evidence="11">The sequence shown here is derived from an EMBL/GenBank/DDBJ whole genome shotgun (WGS) entry which is preliminary data.</text>
</comment>
<feature type="region of interest" description="Disordered" evidence="8">
    <location>
        <begin position="1"/>
        <end position="45"/>
    </location>
</feature>
<dbReference type="PANTHER" id="PTHR46567:SF1">
    <property type="entry name" value="MEDIATOR OF RNA POLYMERASE II TRANSCRIPTION SUBUNIT 12"/>
    <property type="match status" value="1"/>
</dbReference>
<proteinExistence type="inferred from homology"/>
<keyword evidence="12" id="KW-1185">Reference proteome</keyword>
<evidence type="ECO:0000256" key="6">
    <source>
        <dbReference type="ARBA" id="ARBA00023163"/>
    </source>
</evidence>
<feature type="domain" description="SRB8 ARM-like" evidence="10">
    <location>
        <begin position="640"/>
        <end position="783"/>
    </location>
</feature>
<keyword evidence="6" id="KW-0804">Transcription</keyword>
<evidence type="ECO:0000256" key="1">
    <source>
        <dbReference type="ARBA" id="ARBA00004123"/>
    </source>
</evidence>
<evidence type="ECO:0000256" key="8">
    <source>
        <dbReference type="SAM" id="MobiDB-lite"/>
    </source>
</evidence>
<dbReference type="InterPro" id="IPR021990">
    <property type="entry name" value="Mediator_Med12_LCEWAV"/>
</dbReference>
<feature type="compositionally biased region" description="Polar residues" evidence="8">
    <location>
        <begin position="290"/>
        <end position="305"/>
    </location>
</feature>
<dbReference type="EMBL" id="CAJVPS010002142">
    <property type="protein sequence ID" value="CAG8561273.1"/>
    <property type="molecule type" value="Genomic_DNA"/>
</dbReference>
<sequence length="1453" mass="168731">MQRSPRVKFKPHVPKGLPRLHRSSDLGYPDYYPPRENQDEDQMTEENVRRGFTYTSLIQDESATQHDAIYAKLKGGLALKNMSDSMLDLLKKKRYENEEDIEPFTTFTAKRVRMDGKVIEAWYEKIDTPELADLIKDGVPSHLRNEELLMVLCQRRPTFMRALELIKIIGKLEEPDYRKNWTVICSEFLKQKVHILQSKEWRYSVQLSRFQYDEGLTDQRILKLILDHIRTFTDHNNIALWLSLVIEFLSIYTGSRTLMRLLIDYLLKKLKELQLPPSPTPPTPTHSSSAVAQSPDGNRNSHSAATTTNTRLIITMKKILWASFVTLPDMFVNPKHWFTYKDLIQNILFECHFTDEKSAGHRAIEEEETLRIWEKVRQRNEFFSDSKDDSILFKKNMSKEPRNRFFIILDKVNRGTNYDELAAEYFPGKSIYFPIAKNEISSRIQALCYWAATDTKVSDHRPYVACTILSKWKNRNDLSNDENEKYERQDLLQDSLLTFLDEYDCGSTIQGHEFVAHLFSELIRCNHFSPNKYIQRLISRGDLVDRNNERTLRHLKYIQCFPLYSSSIYLYNQRKWILYGIGCHDKDEEMTFKKIREKIMAKLPQMFGEGADKLDAPVDDDAIEDFDFSLPLDQETCDIIKNTTRFNQMLITQNWLVPKVKEFIQKAPITDHNWRTNTQPGATLLNARQFATIVQVLEHARDFTSLIDLSLWVLENTFERSLFPVIIDTFARHETVWAAMDRATEVFNALQSKNKYLQEKKSVERIMVEYMYQLSGIIPKKEPAENKDRQQAKEFFNKLFIDKGQLIEDLGERSLQFTLSKYWNKLSSDFATQAQSSLKFHGVNDYPYAMLNFFIVTIRDFVAEDGIDFREIRRVISIFGDMLRVICDQTKDGCLDAVFKSCIGQHVSVEDGIFKQSNAIWFLFFLEALVVRRLLSIDTLITGIIDNFERLAKKALTGEALNATEIEETKNLTLLISIIFAQEGGDLREYFGLCTIDIQMLQTHCVSLSSQILYPLSIIIFNLMTIESKLPSNDLLAEQIQKLCKNLANTFWFRRICANYPKITYQHFVVRARDSSVKNAEMKMIEIMQMTFGDGNAIYHHLATQSPSAYLEYFKYILSQINFWNIHVVAIQFRLCMDSLMLSKNSPTLSSEEKTTTTDAEGDIVMSDASRSDADLNESSVEITIVKYLWEEVVLQQKFDACIIKELVDGVRKDFAHMMLDYGMLVLKRHKPLIPGIEHIFRALLRTVNDEEKSIVLSEELLAQVDILSEESSEGDFQSAVISRIHILIPLTNAILSRVSGLKQEKIKKHDMFEKIRECRLIEHWVFTLIGILISDRLHELDCDPANFDILLDLVSFLLDEMGTPARVILAAELKKKTYVLPSMWEERIRRILPLRATRQHIGADGMPVDAWKVTEYIGKDKVLATNDAHDLCPSEKIYFRPKSRKDQVTITN</sequence>
<feature type="domain" description="Mediator complex subunit Med12 LCEWAV-domain" evidence="9">
    <location>
        <begin position="441"/>
        <end position="549"/>
    </location>
</feature>
<accession>A0A9N9BAF9</accession>
<feature type="region of interest" description="Disordered" evidence="8">
    <location>
        <begin position="276"/>
        <end position="305"/>
    </location>
</feature>
<evidence type="ECO:0000259" key="10">
    <source>
        <dbReference type="Pfam" id="PF25326"/>
    </source>
</evidence>
<dbReference type="Pfam" id="PF12145">
    <property type="entry name" value="Med12-LCEWAV"/>
    <property type="match status" value="1"/>
</dbReference>
<feature type="compositionally biased region" description="Basic residues" evidence="8">
    <location>
        <begin position="1"/>
        <end position="21"/>
    </location>
</feature>
<keyword evidence="3" id="KW-0678">Repressor</keyword>
<comment type="subcellular location">
    <subcellularLocation>
        <location evidence="1">Nucleus</location>
    </subcellularLocation>
</comment>
<organism evidence="11 12">
    <name type="scientific">Ambispora leptoticha</name>
    <dbReference type="NCBI Taxonomy" id="144679"/>
    <lineage>
        <taxon>Eukaryota</taxon>
        <taxon>Fungi</taxon>
        <taxon>Fungi incertae sedis</taxon>
        <taxon>Mucoromycota</taxon>
        <taxon>Glomeromycotina</taxon>
        <taxon>Glomeromycetes</taxon>
        <taxon>Archaeosporales</taxon>
        <taxon>Ambisporaceae</taxon>
        <taxon>Ambispora</taxon>
    </lineage>
</organism>
<evidence type="ECO:0000256" key="4">
    <source>
        <dbReference type="ARBA" id="ARBA00023015"/>
    </source>
</evidence>
<keyword evidence="4" id="KW-0805">Transcription regulation</keyword>
<dbReference type="PANTHER" id="PTHR46567">
    <property type="entry name" value="MEDIATOR OF RNA POLYMERASE II TRANSCRIPTION SUBUNIT 12"/>
    <property type="match status" value="1"/>
</dbReference>
<evidence type="ECO:0000256" key="5">
    <source>
        <dbReference type="ARBA" id="ARBA00023159"/>
    </source>
</evidence>
<reference evidence="11" key="1">
    <citation type="submission" date="2021-06" db="EMBL/GenBank/DDBJ databases">
        <authorList>
            <person name="Kallberg Y."/>
            <person name="Tangrot J."/>
            <person name="Rosling A."/>
        </authorList>
    </citation>
    <scope>NUCLEOTIDE SEQUENCE</scope>
    <source>
        <strain evidence="11">FL130A</strain>
    </source>
</reference>
<name>A0A9N9BAF9_9GLOM</name>
<dbReference type="Pfam" id="PF25326">
    <property type="entry name" value="ARM_SRB8"/>
    <property type="match status" value="1"/>
</dbReference>
<dbReference type="OrthoDB" id="20828at2759"/>
<evidence type="ECO:0000313" key="12">
    <source>
        <dbReference type="Proteomes" id="UP000789508"/>
    </source>
</evidence>
<evidence type="ECO:0000256" key="2">
    <source>
        <dbReference type="ARBA" id="ARBA00010289"/>
    </source>
</evidence>
<keyword evidence="5" id="KW-0010">Activator</keyword>
<dbReference type="InterPro" id="IPR057344">
    <property type="entry name" value="ARM_SRB8"/>
</dbReference>
<keyword evidence="7" id="KW-0539">Nucleus</keyword>
<evidence type="ECO:0000259" key="9">
    <source>
        <dbReference type="Pfam" id="PF12145"/>
    </source>
</evidence>
<evidence type="ECO:0000313" key="11">
    <source>
        <dbReference type="EMBL" id="CAG8561273.1"/>
    </source>
</evidence>
<evidence type="ECO:0000256" key="7">
    <source>
        <dbReference type="ARBA" id="ARBA00023242"/>
    </source>
</evidence>
<evidence type="ECO:0000256" key="3">
    <source>
        <dbReference type="ARBA" id="ARBA00022491"/>
    </source>
</evidence>
<comment type="similarity">
    <text evidence="2">Belongs to the Mediator complex subunit 12 family.</text>
</comment>